<dbReference type="AlphaFoldDB" id="A0A7K0FNE2"/>
<comment type="subcellular location">
    <subcellularLocation>
        <location evidence="1">Membrane</location>
        <topology evidence="1">Multi-pass membrane protein</topology>
    </subcellularLocation>
</comment>
<keyword evidence="3 5" id="KW-1133">Transmembrane helix</keyword>
<evidence type="ECO:0000313" key="6">
    <source>
        <dbReference type="EMBL" id="MRX47498.1"/>
    </source>
</evidence>
<evidence type="ECO:0000256" key="2">
    <source>
        <dbReference type="ARBA" id="ARBA00022692"/>
    </source>
</evidence>
<feature type="transmembrane region" description="Helical" evidence="5">
    <location>
        <begin position="12"/>
        <end position="30"/>
    </location>
</feature>
<protein>
    <submittedName>
        <fullName evidence="6">Cytochrome B</fullName>
    </submittedName>
</protein>
<comment type="caution">
    <text evidence="6">The sequence shown here is derived from an EMBL/GenBank/DDBJ whole genome shotgun (WGS) entry which is preliminary data.</text>
</comment>
<keyword evidence="4 5" id="KW-0472">Membrane</keyword>
<dbReference type="GO" id="GO:0016020">
    <property type="term" value="C:membrane"/>
    <property type="evidence" value="ECO:0007669"/>
    <property type="project" value="UniProtKB-SubCell"/>
</dbReference>
<dbReference type="RefSeq" id="WP_154287629.1">
    <property type="nucleotide sequence ID" value="NZ_WKJI01000002.1"/>
</dbReference>
<feature type="transmembrane region" description="Helical" evidence="5">
    <location>
        <begin position="114"/>
        <end position="133"/>
    </location>
</feature>
<accession>A0A7K0FNE2</accession>
<sequence>MYTGLVHTHSLLRYVVLILILVAIVQSLTAGNKPYTEGNRKINLFTLISAHIQLVLGLVLYFMSPSVDFSQMSNPVTRYWNVEHISMMIIAIVLITVGHSKSKKAVEAKAKHKAIGVFYSIALLIILAAIFTMKDRNPWWNM</sequence>
<keyword evidence="2 5" id="KW-0812">Transmembrane</keyword>
<evidence type="ECO:0000256" key="1">
    <source>
        <dbReference type="ARBA" id="ARBA00004141"/>
    </source>
</evidence>
<proteinExistence type="predicted"/>
<organism evidence="6 7">
    <name type="scientific">Pedobacter puniceum</name>
    <dbReference type="NCBI Taxonomy" id="2666136"/>
    <lineage>
        <taxon>Bacteria</taxon>
        <taxon>Pseudomonadati</taxon>
        <taxon>Bacteroidota</taxon>
        <taxon>Sphingobacteriia</taxon>
        <taxon>Sphingobacteriales</taxon>
        <taxon>Sphingobacteriaceae</taxon>
        <taxon>Pedobacter</taxon>
    </lineage>
</organism>
<gene>
    <name evidence="6" type="ORF">GJJ64_09880</name>
</gene>
<evidence type="ECO:0000256" key="4">
    <source>
        <dbReference type="ARBA" id="ARBA00023136"/>
    </source>
</evidence>
<dbReference type="SUPFAM" id="SSF161111">
    <property type="entry name" value="Cation efflux protein transmembrane domain-like"/>
    <property type="match status" value="1"/>
</dbReference>
<name>A0A7K0FNE2_9SPHI</name>
<evidence type="ECO:0000313" key="7">
    <source>
        <dbReference type="Proteomes" id="UP000462931"/>
    </source>
</evidence>
<dbReference type="Proteomes" id="UP000462931">
    <property type="component" value="Unassembled WGS sequence"/>
</dbReference>
<feature type="transmembrane region" description="Helical" evidence="5">
    <location>
        <begin position="42"/>
        <end position="64"/>
    </location>
</feature>
<keyword evidence="7" id="KW-1185">Reference proteome</keyword>
<reference evidence="6 7" key="1">
    <citation type="submission" date="2019-11" db="EMBL/GenBank/DDBJ databases">
        <authorList>
            <person name="Cheng Q."/>
            <person name="Yang Z."/>
        </authorList>
    </citation>
    <scope>NUCLEOTIDE SEQUENCE [LARGE SCALE GENOMIC DNA]</scope>
    <source>
        <strain evidence="6 7">HX-22-1</strain>
    </source>
</reference>
<dbReference type="EMBL" id="WKJI01000002">
    <property type="protein sequence ID" value="MRX47498.1"/>
    <property type="molecule type" value="Genomic_DNA"/>
</dbReference>
<dbReference type="InterPro" id="IPR027469">
    <property type="entry name" value="Cation_efflux_TMD_sf"/>
</dbReference>
<evidence type="ECO:0000256" key="3">
    <source>
        <dbReference type="ARBA" id="ARBA00022989"/>
    </source>
</evidence>
<evidence type="ECO:0000256" key="5">
    <source>
        <dbReference type="SAM" id="Phobius"/>
    </source>
</evidence>
<feature type="transmembrane region" description="Helical" evidence="5">
    <location>
        <begin position="84"/>
        <end position="102"/>
    </location>
</feature>